<proteinExistence type="inferred from homology"/>
<dbReference type="InterPro" id="IPR036388">
    <property type="entry name" value="WH-like_DNA-bd_sf"/>
</dbReference>
<keyword evidence="3" id="KW-0731">Sigma factor</keyword>
<dbReference type="RefSeq" id="WP_350342762.1">
    <property type="nucleotide sequence ID" value="NZ_CP158367.1"/>
</dbReference>
<dbReference type="InterPro" id="IPR013325">
    <property type="entry name" value="RNA_pol_sigma_r2"/>
</dbReference>
<reference evidence="8" key="2">
    <citation type="submission" date="2024-06" db="EMBL/GenBank/DDBJ databases">
        <authorList>
            <person name="Petrova K.O."/>
            <person name="Toshchakov S.V."/>
            <person name="Boltjanskaja Y.V."/>
            <person name="Kevbrin V."/>
        </authorList>
    </citation>
    <scope>NUCLEOTIDE SEQUENCE</scope>
    <source>
        <strain evidence="8">Z-910T</strain>
    </source>
</reference>
<keyword evidence="5" id="KW-0804">Transcription</keyword>
<dbReference type="InterPro" id="IPR039425">
    <property type="entry name" value="RNA_pol_sigma-70-like"/>
</dbReference>
<dbReference type="NCBIfam" id="TIGR02937">
    <property type="entry name" value="sigma70-ECF"/>
    <property type="match status" value="1"/>
</dbReference>
<gene>
    <name evidence="8" type="ORF">PRVXT_002020</name>
</gene>
<dbReference type="GO" id="GO:0003677">
    <property type="term" value="F:DNA binding"/>
    <property type="evidence" value="ECO:0007669"/>
    <property type="project" value="UniProtKB-KW"/>
</dbReference>
<dbReference type="PANTHER" id="PTHR43133">
    <property type="entry name" value="RNA POLYMERASE ECF-TYPE SIGMA FACTO"/>
    <property type="match status" value="1"/>
</dbReference>
<dbReference type="GO" id="GO:0006352">
    <property type="term" value="P:DNA-templated transcription initiation"/>
    <property type="evidence" value="ECO:0007669"/>
    <property type="project" value="InterPro"/>
</dbReference>
<keyword evidence="2" id="KW-0805">Transcription regulation</keyword>
<dbReference type="InterPro" id="IPR014284">
    <property type="entry name" value="RNA_pol_sigma-70_dom"/>
</dbReference>
<dbReference type="Gene3D" id="1.10.10.10">
    <property type="entry name" value="Winged helix-like DNA-binding domain superfamily/Winged helix DNA-binding domain"/>
    <property type="match status" value="1"/>
</dbReference>
<dbReference type="EMBL" id="CP158367">
    <property type="protein sequence ID" value="XBX74001.1"/>
    <property type="molecule type" value="Genomic_DNA"/>
</dbReference>
<dbReference type="GO" id="GO:0016987">
    <property type="term" value="F:sigma factor activity"/>
    <property type="evidence" value="ECO:0007669"/>
    <property type="project" value="UniProtKB-KW"/>
</dbReference>
<evidence type="ECO:0000259" key="7">
    <source>
        <dbReference type="Pfam" id="PF08281"/>
    </source>
</evidence>
<name>A0AAU7VJ20_9FIRM</name>
<sequence length="185" mass="21558">MEEQVLVKRFIDGEQSAFIEVYNMYFQDVYNFVAYSVGITCCEDVTQEIFVKVYRKMKSFKGKSSIKSWVFNIARRSVYDHYRKNKKHLNLDDYSGKLMTNITPEDILEHKSELESTLKILGTLKCEQRTVILLRRLHGFSIKETSKIMGVKESAVKTLLHRGMKNLENKSSADFCTNKGVINYE</sequence>
<evidence type="ECO:0000259" key="6">
    <source>
        <dbReference type="Pfam" id="PF04542"/>
    </source>
</evidence>
<keyword evidence="4" id="KW-0238">DNA-binding</keyword>
<feature type="domain" description="RNA polymerase sigma-70 region 2" evidence="6">
    <location>
        <begin position="23"/>
        <end position="87"/>
    </location>
</feature>
<dbReference type="Pfam" id="PF04542">
    <property type="entry name" value="Sigma70_r2"/>
    <property type="match status" value="1"/>
</dbReference>
<dbReference type="CDD" id="cd06171">
    <property type="entry name" value="Sigma70_r4"/>
    <property type="match status" value="1"/>
</dbReference>
<dbReference type="SUPFAM" id="SSF88946">
    <property type="entry name" value="Sigma2 domain of RNA polymerase sigma factors"/>
    <property type="match status" value="1"/>
</dbReference>
<dbReference type="PANTHER" id="PTHR43133:SF8">
    <property type="entry name" value="RNA POLYMERASE SIGMA FACTOR HI_1459-RELATED"/>
    <property type="match status" value="1"/>
</dbReference>
<evidence type="ECO:0000313" key="8">
    <source>
        <dbReference type="EMBL" id="XBX74001.1"/>
    </source>
</evidence>
<accession>A0AAU7VJ20</accession>
<dbReference type="AlphaFoldDB" id="A0AAU7VJ20"/>
<dbReference type="InterPro" id="IPR013249">
    <property type="entry name" value="RNA_pol_sigma70_r4_t2"/>
</dbReference>
<evidence type="ECO:0000256" key="4">
    <source>
        <dbReference type="ARBA" id="ARBA00023125"/>
    </source>
</evidence>
<feature type="domain" description="RNA polymerase sigma factor 70 region 4 type 2" evidence="7">
    <location>
        <begin position="118"/>
        <end position="167"/>
    </location>
</feature>
<evidence type="ECO:0000256" key="5">
    <source>
        <dbReference type="ARBA" id="ARBA00023163"/>
    </source>
</evidence>
<organism evidence="8">
    <name type="scientific">Proteinivorax tanatarense</name>
    <dbReference type="NCBI Taxonomy" id="1260629"/>
    <lineage>
        <taxon>Bacteria</taxon>
        <taxon>Bacillati</taxon>
        <taxon>Bacillota</taxon>
        <taxon>Clostridia</taxon>
        <taxon>Eubacteriales</taxon>
        <taxon>Proteinivoracaceae</taxon>
        <taxon>Proteinivorax</taxon>
    </lineage>
</organism>
<dbReference type="Pfam" id="PF08281">
    <property type="entry name" value="Sigma70_r4_2"/>
    <property type="match status" value="1"/>
</dbReference>
<dbReference type="InterPro" id="IPR013324">
    <property type="entry name" value="RNA_pol_sigma_r3/r4-like"/>
</dbReference>
<evidence type="ECO:0000256" key="2">
    <source>
        <dbReference type="ARBA" id="ARBA00023015"/>
    </source>
</evidence>
<dbReference type="Gene3D" id="1.10.1740.10">
    <property type="match status" value="1"/>
</dbReference>
<evidence type="ECO:0000256" key="1">
    <source>
        <dbReference type="ARBA" id="ARBA00010641"/>
    </source>
</evidence>
<reference evidence="8" key="1">
    <citation type="journal article" date="2013" name="Extremophiles">
        <title>Proteinivorax tanatarense gen. nov., sp. nov., an anaerobic, haloalkaliphilic, proteolytic bacterium isolated from a decaying algal bloom, and proposal of Proteinivoraceae fam. nov.</title>
        <authorList>
            <person name="Kevbrin V."/>
            <person name="Boltyanskaya Y."/>
            <person name="Zhilina T."/>
            <person name="Kolganova T."/>
            <person name="Lavrentjeva E."/>
            <person name="Kuznetsov B."/>
        </authorList>
    </citation>
    <scope>NUCLEOTIDE SEQUENCE</scope>
    <source>
        <strain evidence="8">Z-910T</strain>
    </source>
</reference>
<evidence type="ECO:0000256" key="3">
    <source>
        <dbReference type="ARBA" id="ARBA00023082"/>
    </source>
</evidence>
<comment type="similarity">
    <text evidence="1">Belongs to the sigma-70 factor family. ECF subfamily.</text>
</comment>
<protein>
    <submittedName>
        <fullName evidence="8">RNA polymerase sigma factor</fullName>
    </submittedName>
</protein>
<dbReference type="SUPFAM" id="SSF88659">
    <property type="entry name" value="Sigma3 and sigma4 domains of RNA polymerase sigma factors"/>
    <property type="match status" value="1"/>
</dbReference>
<dbReference type="InterPro" id="IPR007627">
    <property type="entry name" value="RNA_pol_sigma70_r2"/>
</dbReference>